<keyword evidence="3" id="KW-1185">Reference proteome</keyword>
<proteinExistence type="predicted"/>
<feature type="non-terminal residue" evidence="2">
    <location>
        <position position="1"/>
    </location>
</feature>
<dbReference type="EMBL" id="CAUYUJ010017624">
    <property type="protein sequence ID" value="CAK0876418.1"/>
    <property type="molecule type" value="Genomic_DNA"/>
</dbReference>
<gene>
    <name evidence="2" type="ORF">PCOR1329_LOCUS60793</name>
</gene>
<comment type="caution">
    <text evidence="2">The sequence shown here is derived from an EMBL/GenBank/DDBJ whole genome shotgun (WGS) entry which is preliminary data.</text>
</comment>
<accession>A0ABN9VSI6</accession>
<evidence type="ECO:0000313" key="2">
    <source>
        <dbReference type="EMBL" id="CAK0876418.1"/>
    </source>
</evidence>
<protein>
    <submittedName>
        <fullName evidence="2">Uncharacterized protein</fullName>
    </submittedName>
</protein>
<organism evidence="2 3">
    <name type="scientific">Prorocentrum cordatum</name>
    <dbReference type="NCBI Taxonomy" id="2364126"/>
    <lineage>
        <taxon>Eukaryota</taxon>
        <taxon>Sar</taxon>
        <taxon>Alveolata</taxon>
        <taxon>Dinophyceae</taxon>
        <taxon>Prorocentrales</taxon>
        <taxon>Prorocentraceae</taxon>
        <taxon>Prorocentrum</taxon>
    </lineage>
</organism>
<dbReference type="Proteomes" id="UP001189429">
    <property type="component" value="Unassembled WGS sequence"/>
</dbReference>
<reference evidence="2" key="1">
    <citation type="submission" date="2023-10" db="EMBL/GenBank/DDBJ databases">
        <authorList>
            <person name="Chen Y."/>
            <person name="Shah S."/>
            <person name="Dougan E. K."/>
            <person name="Thang M."/>
            <person name="Chan C."/>
        </authorList>
    </citation>
    <scope>NUCLEOTIDE SEQUENCE [LARGE SCALE GENOMIC DNA]</scope>
</reference>
<evidence type="ECO:0000313" key="3">
    <source>
        <dbReference type="Proteomes" id="UP001189429"/>
    </source>
</evidence>
<evidence type="ECO:0000256" key="1">
    <source>
        <dbReference type="SAM" id="MobiDB-lite"/>
    </source>
</evidence>
<feature type="region of interest" description="Disordered" evidence="1">
    <location>
        <begin position="1"/>
        <end position="48"/>
    </location>
</feature>
<sequence>VSYTPYLRWPPSMAKQVPRKTPQSAKMRRPAAASATAVAPHEKTDAEKKGLDRLADLKPGQPLGQAGAQAVTDHLKRLAKDGWEFPLQEWKNTKSYEAKRSLAVKLALDRAGSFFKQIEEQSLTSRSQKAIKSGWLHIWEVADLEKFPYNPENEATMQKLCDFVEGCPTRASEKPALAKKGELQYDYSKRMVDNHVSERRKAITVKGTKDKVDAGEVNDSIALMDDDFVEQPVHKKAKKAKVPKAIEDEKPEDKKLREATAEKAKWISSYTSLKTKVGKQTDLAEKLQAKYDLVKDKKKGTLVTAKLVTQMWSQLSTLQAKKGKMARFIEDASAVDPLKWVKNKAKYDKEFKDCESALDTFTEGAVSLVQKG</sequence>
<feature type="non-terminal residue" evidence="2">
    <location>
        <position position="372"/>
    </location>
</feature>
<name>A0ABN9VSI6_9DINO</name>